<dbReference type="SUPFAM" id="SSF56214">
    <property type="entry name" value="4'-phosphopantetheinyl transferase"/>
    <property type="match status" value="2"/>
</dbReference>
<dbReference type="RefSeq" id="WP_132021414.1">
    <property type="nucleotide sequence ID" value="NZ_CP016605.1"/>
</dbReference>
<organism evidence="4 5">
    <name type="scientific">Bisgaardia hudsonensis</name>
    <dbReference type="NCBI Taxonomy" id="109472"/>
    <lineage>
        <taxon>Bacteria</taxon>
        <taxon>Pseudomonadati</taxon>
        <taxon>Pseudomonadota</taxon>
        <taxon>Gammaproteobacteria</taxon>
        <taxon>Pasteurellales</taxon>
        <taxon>Pasteurellaceae</taxon>
        <taxon>Bisgaardia</taxon>
    </lineage>
</organism>
<name>A0A4R2N2C7_9PAST</name>
<dbReference type="Proteomes" id="UP000294841">
    <property type="component" value="Unassembled WGS sequence"/>
</dbReference>
<dbReference type="InterPro" id="IPR008278">
    <property type="entry name" value="4-PPantetheinyl_Trfase_dom"/>
</dbReference>
<reference evidence="4 5" key="1">
    <citation type="submission" date="2019-03" db="EMBL/GenBank/DDBJ databases">
        <title>Genomic Encyclopedia of Type Strains, Phase IV (KMG-IV): sequencing the most valuable type-strain genomes for metagenomic binning, comparative biology and taxonomic classification.</title>
        <authorList>
            <person name="Goeker M."/>
        </authorList>
    </citation>
    <scope>NUCLEOTIDE SEQUENCE [LARGE SCALE GENOMIC DNA]</scope>
    <source>
        <strain evidence="4 5">DSM 28231</strain>
    </source>
</reference>
<evidence type="ECO:0000256" key="2">
    <source>
        <dbReference type="ARBA" id="ARBA00022679"/>
    </source>
</evidence>
<evidence type="ECO:0000313" key="5">
    <source>
        <dbReference type="Proteomes" id="UP000294841"/>
    </source>
</evidence>
<comment type="similarity">
    <text evidence="1">Belongs to the P-Pant transferase superfamily. Gsp/Sfp/HetI/AcpT family.</text>
</comment>
<sequence length="252" mass="29470">MTVLVAWGNIQDEYPLHLIPQELLTEKLLFLPNDSFRAKQKYQCRWVAHFLLWELFKKAEINTALLSQIFLTEKERPRLPIAHIDFNISHSDNWVAVVLQIKDKKQKSAVGIDIEYPKKSRKFTALLTQFASAKEKEWFNQQQNVNDAFYRIWCLREAILKSQGVGIAKLSEVQHYPDKFLINSEHCPEGELIFTTELPFYLAIFAKDNCENLQFFNWCKGTLSEIKLFKKIKYLVNNQSGTLKAKNCPQIN</sequence>
<feature type="domain" description="4'-phosphopantetheinyl transferase" evidence="3">
    <location>
        <begin position="109"/>
        <end position="175"/>
    </location>
</feature>
<dbReference type="AlphaFoldDB" id="A0A4R2N2C7"/>
<dbReference type="OrthoDB" id="9808281at2"/>
<dbReference type="GO" id="GO:0008897">
    <property type="term" value="F:holo-[acyl-carrier-protein] synthase activity"/>
    <property type="evidence" value="ECO:0007669"/>
    <property type="project" value="InterPro"/>
</dbReference>
<keyword evidence="5" id="KW-1185">Reference proteome</keyword>
<evidence type="ECO:0000259" key="3">
    <source>
        <dbReference type="Pfam" id="PF01648"/>
    </source>
</evidence>
<comment type="caution">
    <text evidence="4">The sequence shown here is derived from an EMBL/GenBank/DDBJ whole genome shotgun (WGS) entry which is preliminary data.</text>
</comment>
<proteinExistence type="inferred from homology"/>
<dbReference type="InterPro" id="IPR050559">
    <property type="entry name" value="P-Pant_transferase_sf"/>
</dbReference>
<dbReference type="GO" id="GO:0019878">
    <property type="term" value="P:lysine biosynthetic process via aminoadipic acid"/>
    <property type="evidence" value="ECO:0007669"/>
    <property type="project" value="TreeGrafter"/>
</dbReference>
<evidence type="ECO:0000313" key="4">
    <source>
        <dbReference type="EMBL" id="TCP13965.1"/>
    </source>
</evidence>
<dbReference type="EMBL" id="SLXI01000001">
    <property type="protein sequence ID" value="TCP13965.1"/>
    <property type="molecule type" value="Genomic_DNA"/>
</dbReference>
<dbReference type="InterPro" id="IPR037143">
    <property type="entry name" value="4-PPantetheinyl_Trfase_dom_sf"/>
</dbReference>
<dbReference type="GO" id="GO:0005829">
    <property type="term" value="C:cytosol"/>
    <property type="evidence" value="ECO:0007669"/>
    <property type="project" value="TreeGrafter"/>
</dbReference>
<dbReference type="GO" id="GO:0000287">
    <property type="term" value="F:magnesium ion binding"/>
    <property type="evidence" value="ECO:0007669"/>
    <property type="project" value="InterPro"/>
</dbReference>
<accession>A0A4R2N2C7</accession>
<dbReference type="Pfam" id="PF01648">
    <property type="entry name" value="ACPS"/>
    <property type="match status" value="1"/>
</dbReference>
<keyword evidence="2 4" id="KW-0808">Transferase</keyword>
<dbReference type="PANTHER" id="PTHR12215">
    <property type="entry name" value="PHOSPHOPANTETHEINE TRANSFERASE"/>
    <property type="match status" value="1"/>
</dbReference>
<dbReference type="Gene3D" id="3.90.470.20">
    <property type="entry name" value="4'-phosphopantetheinyl transferase domain"/>
    <property type="match status" value="1"/>
</dbReference>
<gene>
    <name evidence="4" type="ORF">EV697_10182</name>
</gene>
<protein>
    <submittedName>
        <fullName evidence="4">4'-phosphopantetheinyl transferase</fullName>
    </submittedName>
</protein>
<dbReference type="PANTHER" id="PTHR12215:SF10">
    <property type="entry name" value="L-AMINOADIPATE-SEMIALDEHYDE DEHYDROGENASE-PHOSPHOPANTETHEINYL TRANSFERASE"/>
    <property type="match status" value="1"/>
</dbReference>
<evidence type="ECO:0000256" key="1">
    <source>
        <dbReference type="ARBA" id="ARBA00010990"/>
    </source>
</evidence>